<keyword evidence="1 3" id="KW-0732">Signal</keyword>
<dbReference type="SMART" id="SM00472">
    <property type="entry name" value="MIR"/>
    <property type="match status" value="3"/>
</dbReference>
<dbReference type="SUPFAM" id="SSF82109">
    <property type="entry name" value="MIR domain"/>
    <property type="match status" value="1"/>
</dbReference>
<name>A0A151ZF79_TIELA</name>
<gene>
    <name evidence="5" type="ORF">DLAC_06557</name>
</gene>
<keyword evidence="6" id="KW-1185">Reference proteome</keyword>
<dbReference type="FunCoup" id="A0A151ZF79">
    <property type="interactions" value="441"/>
</dbReference>
<feature type="domain" description="MIR" evidence="4">
    <location>
        <begin position="154"/>
        <end position="210"/>
    </location>
</feature>
<dbReference type="Proteomes" id="UP000076078">
    <property type="component" value="Unassembled WGS sequence"/>
</dbReference>
<evidence type="ECO:0000256" key="2">
    <source>
        <dbReference type="ARBA" id="ARBA00022737"/>
    </source>
</evidence>
<feature type="chain" id="PRO_5007593238" description="MIR domain-containing protein" evidence="3">
    <location>
        <begin position="20"/>
        <end position="219"/>
    </location>
</feature>
<evidence type="ECO:0000259" key="4">
    <source>
        <dbReference type="PROSITE" id="PS50919"/>
    </source>
</evidence>
<dbReference type="Gene3D" id="2.80.10.50">
    <property type="match status" value="1"/>
</dbReference>
<dbReference type="STRING" id="361077.A0A151ZF79"/>
<evidence type="ECO:0000313" key="6">
    <source>
        <dbReference type="Proteomes" id="UP000076078"/>
    </source>
</evidence>
<feature type="domain" description="MIR" evidence="4">
    <location>
        <begin position="94"/>
        <end position="149"/>
    </location>
</feature>
<reference evidence="5 6" key="1">
    <citation type="submission" date="2015-12" db="EMBL/GenBank/DDBJ databases">
        <title>Dictyostelia acquired genes for synthesis and detection of signals that induce cell-type specialization by lateral gene transfer from prokaryotes.</title>
        <authorList>
            <person name="Gloeckner G."/>
            <person name="Schaap P."/>
        </authorList>
    </citation>
    <scope>NUCLEOTIDE SEQUENCE [LARGE SCALE GENOMIC DNA]</scope>
    <source>
        <strain evidence="5 6">TK</strain>
    </source>
</reference>
<dbReference type="InParanoid" id="A0A151ZF79"/>
<feature type="signal peptide" evidence="3">
    <location>
        <begin position="1"/>
        <end position="19"/>
    </location>
</feature>
<dbReference type="OrthoDB" id="5588846at2759"/>
<dbReference type="InterPro" id="IPR016093">
    <property type="entry name" value="MIR_motif"/>
</dbReference>
<organism evidence="5 6">
    <name type="scientific">Tieghemostelium lacteum</name>
    <name type="common">Slime mold</name>
    <name type="synonym">Dictyostelium lacteum</name>
    <dbReference type="NCBI Taxonomy" id="361077"/>
    <lineage>
        <taxon>Eukaryota</taxon>
        <taxon>Amoebozoa</taxon>
        <taxon>Evosea</taxon>
        <taxon>Eumycetozoa</taxon>
        <taxon>Dictyostelia</taxon>
        <taxon>Dictyosteliales</taxon>
        <taxon>Raperosteliaceae</taxon>
        <taxon>Tieghemostelium</taxon>
    </lineage>
</organism>
<dbReference type="EMBL" id="LODT01000029">
    <property type="protein sequence ID" value="KYQ92569.1"/>
    <property type="molecule type" value="Genomic_DNA"/>
</dbReference>
<dbReference type="PANTHER" id="PTHR46809">
    <property type="entry name" value="STROMAL CELL-DERIVED FACTOR 2-LIKE PROTEIN"/>
    <property type="match status" value="1"/>
</dbReference>
<dbReference type="PROSITE" id="PS50919">
    <property type="entry name" value="MIR"/>
    <property type="match status" value="3"/>
</dbReference>
<feature type="domain" description="MIR" evidence="4">
    <location>
        <begin position="29"/>
        <end position="86"/>
    </location>
</feature>
<comment type="caution">
    <text evidence="5">The sequence shown here is derived from an EMBL/GenBank/DDBJ whole genome shotgun (WGS) entry which is preliminary data.</text>
</comment>
<protein>
    <recommendedName>
        <fullName evidence="4">MIR domain-containing protein</fullName>
    </recommendedName>
</protein>
<proteinExistence type="predicted"/>
<evidence type="ECO:0000256" key="3">
    <source>
        <dbReference type="SAM" id="SignalP"/>
    </source>
</evidence>
<dbReference type="Pfam" id="PF02815">
    <property type="entry name" value="MIR"/>
    <property type="match status" value="1"/>
</dbReference>
<sequence length="219" mass="24422">MKSIYSLLVVLLIVTIAFADDSQYEDKPITKVTYGSMVKLTHIPSKFRLHSHKVNYGSGGGGSGQQSVTGFPETDDNNSYWVIKAPHDQVIPQGTIIKSGDVIRLQHLSTKKNLHSHLAVSPITKQNEVSCFGEEGLGDTGDNWRVEFVKNHEGDSIWARNDIIRLVHVDTKAFLHASPNAKYQNPIPGQIEISATSKKSEDSTWMVEEGIYFEIRNDE</sequence>
<dbReference type="InterPro" id="IPR036300">
    <property type="entry name" value="MIR_dom_sf"/>
</dbReference>
<keyword evidence="2" id="KW-0677">Repeat</keyword>
<dbReference type="PANTHER" id="PTHR46809:SF2">
    <property type="entry name" value="GH21273P"/>
    <property type="match status" value="1"/>
</dbReference>
<evidence type="ECO:0000256" key="1">
    <source>
        <dbReference type="ARBA" id="ARBA00022729"/>
    </source>
</evidence>
<accession>A0A151ZF79</accession>
<dbReference type="AlphaFoldDB" id="A0A151ZF79"/>
<evidence type="ECO:0000313" key="5">
    <source>
        <dbReference type="EMBL" id="KYQ92569.1"/>
    </source>
</evidence>
<dbReference type="OMA" id="KPQHGTR"/>